<organism evidence="3 4">
    <name type="scientific">Furfurilactobacillus rossiae DSM 15814</name>
    <dbReference type="NCBI Taxonomy" id="1114972"/>
    <lineage>
        <taxon>Bacteria</taxon>
        <taxon>Bacillati</taxon>
        <taxon>Bacillota</taxon>
        <taxon>Bacilli</taxon>
        <taxon>Lactobacillales</taxon>
        <taxon>Lactobacillaceae</taxon>
        <taxon>Furfurilactobacillus</taxon>
    </lineage>
</organism>
<dbReference type="EMBL" id="AZFF01000004">
    <property type="protein sequence ID" value="KRL56340.1"/>
    <property type="molecule type" value="Genomic_DNA"/>
</dbReference>
<dbReference type="OrthoDB" id="9803668at2"/>
<feature type="domain" description="DHHA1" evidence="2">
    <location>
        <begin position="234"/>
        <end position="312"/>
    </location>
</feature>
<sequence length="318" mass="34582">MSDTTAIFNAIEQAQTIIIHRHQRPDPDALGSQFGLKLTLQHAFPDKRIFAVGTVPNDLGWLGQSDTVSDDQYTDALVITVDTANTERIDDDRFNQGRQLVKIDHHPNDDNYGDLSWVLPDASSTSELIVDFIDAHQDALSLTRDAALLFYAGIVGDTGRFLYPATSAHTFAVASELLATGIDAAEVGRHENELSRGLGRLMGDVLANIEIDKFGAAHYVISQAQLASLSLATSEVQPLVSTPGRLADVRAWLLFVENPDGSYRVHLRSKGPAINELAKAHHGGGHDLASGANAADQQEVDDMIASLSKLMQQWQQTH</sequence>
<evidence type="ECO:0000259" key="1">
    <source>
        <dbReference type="Pfam" id="PF01368"/>
    </source>
</evidence>
<dbReference type="PATRIC" id="fig|1114972.6.peg.2019"/>
<dbReference type="InterPro" id="IPR051319">
    <property type="entry name" value="Oligoribo/pAp-PDE_c-di-AMP_PDE"/>
</dbReference>
<dbReference type="PANTHER" id="PTHR47618:SF1">
    <property type="entry name" value="BIFUNCTIONAL OLIGORIBONUCLEASE AND PAP PHOSPHATASE NRNA"/>
    <property type="match status" value="1"/>
</dbReference>
<dbReference type="eggNOG" id="COG0618">
    <property type="taxonomic scope" value="Bacteria"/>
</dbReference>
<accession>A0A0R1RMR5</accession>
<reference evidence="3 4" key="1">
    <citation type="journal article" date="2015" name="Genome Announc.">
        <title>Expanding the biotechnology potential of lactobacilli through comparative genomics of 213 strains and associated genera.</title>
        <authorList>
            <person name="Sun Z."/>
            <person name="Harris H.M."/>
            <person name="McCann A."/>
            <person name="Guo C."/>
            <person name="Argimon S."/>
            <person name="Zhang W."/>
            <person name="Yang X."/>
            <person name="Jeffery I.B."/>
            <person name="Cooney J.C."/>
            <person name="Kagawa T.F."/>
            <person name="Liu W."/>
            <person name="Song Y."/>
            <person name="Salvetti E."/>
            <person name="Wrobel A."/>
            <person name="Rasinkangas P."/>
            <person name="Parkhill J."/>
            <person name="Rea M.C."/>
            <person name="O'Sullivan O."/>
            <person name="Ritari J."/>
            <person name="Douillard F.P."/>
            <person name="Paul Ross R."/>
            <person name="Yang R."/>
            <person name="Briner A.E."/>
            <person name="Felis G.E."/>
            <person name="de Vos W.M."/>
            <person name="Barrangou R."/>
            <person name="Klaenhammer T.R."/>
            <person name="Caufield P.W."/>
            <person name="Cui Y."/>
            <person name="Zhang H."/>
            <person name="O'Toole P.W."/>
        </authorList>
    </citation>
    <scope>NUCLEOTIDE SEQUENCE [LARGE SCALE GENOMIC DNA]</scope>
    <source>
        <strain evidence="3 4">DSM 15814</strain>
    </source>
</reference>
<dbReference type="InterPro" id="IPR003156">
    <property type="entry name" value="DHHA1_dom"/>
</dbReference>
<evidence type="ECO:0000259" key="2">
    <source>
        <dbReference type="Pfam" id="PF02272"/>
    </source>
</evidence>
<gene>
    <name evidence="3" type="ORF">FD35_GL001976</name>
</gene>
<proteinExistence type="predicted"/>
<name>A0A0R1RMR5_9LACO</name>
<dbReference type="Gene3D" id="3.10.310.30">
    <property type="match status" value="1"/>
</dbReference>
<feature type="domain" description="DDH" evidence="1">
    <location>
        <begin position="17"/>
        <end position="154"/>
    </location>
</feature>
<dbReference type="Pfam" id="PF01368">
    <property type="entry name" value="DHH"/>
    <property type="match status" value="1"/>
</dbReference>
<dbReference type="SUPFAM" id="SSF64182">
    <property type="entry name" value="DHH phosphoesterases"/>
    <property type="match status" value="1"/>
</dbReference>
<dbReference type="RefSeq" id="WP_017262630.1">
    <property type="nucleotide sequence ID" value="NZ_AZFF01000004.1"/>
</dbReference>
<keyword evidence="4" id="KW-1185">Reference proteome</keyword>
<dbReference type="STRING" id="1114972.FD35_GL001976"/>
<protein>
    <submittedName>
        <fullName evidence="3">DHHA1 domain protein</fullName>
    </submittedName>
</protein>
<evidence type="ECO:0000313" key="4">
    <source>
        <dbReference type="Proteomes" id="UP000051999"/>
    </source>
</evidence>
<dbReference type="GO" id="GO:0003676">
    <property type="term" value="F:nucleic acid binding"/>
    <property type="evidence" value="ECO:0007669"/>
    <property type="project" value="InterPro"/>
</dbReference>
<evidence type="ECO:0000313" key="3">
    <source>
        <dbReference type="EMBL" id="KRL56340.1"/>
    </source>
</evidence>
<dbReference type="Pfam" id="PF02272">
    <property type="entry name" value="DHHA1"/>
    <property type="match status" value="1"/>
</dbReference>
<dbReference type="InterPro" id="IPR038763">
    <property type="entry name" value="DHH_sf"/>
</dbReference>
<dbReference type="PANTHER" id="PTHR47618">
    <property type="entry name" value="BIFUNCTIONAL OLIGORIBONUCLEASE AND PAP PHOSPHATASE NRNA"/>
    <property type="match status" value="1"/>
</dbReference>
<comment type="caution">
    <text evidence="3">The sequence shown here is derived from an EMBL/GenBank/DDBJ whole genome shotgun (WGS) entry which is preliminary data.</text>
</comment>
<dbReference type="Gene3D" id="3.90.1640.10">
    <property type="entry name" value="inorganic pyrophosphatase (n-terminal core)"/>
    <property type="match status" value="1"/>
</dbReference>
<dbReference type="Proteomes" id="UP000051999">
    <property type="component" value="Unassembled WGS sequence"/>
</dbReference>
<dbReference type="AlphaFoldDB" id="A0A0R1RMR5"/>
<dbReference type="InterPro" id="IPR001667">
    <property type="entry name" value="DDH_dom"/>
</dbReference>